<reference evidence="1" key="1">
    <citation type="submission" date="2015-08" db="EMBL/GenBank/DDBJ databases">
        <authorList>
            <person name="Babu N.S."/>
            <person name="Beckwith C.J."/>
            <person name="Beseler K.G."/>
            <person name="Brison A."/>
            <person name="Carone J.V."/>
            <person name="Caskin T.P."/>
            <person name="Diamond M."/>
            <person name="Durham M.E."/>
            <person name="Foxe J.M."/>
            <person name="Go M."/>
            <person name="Henderson B.A."/>
            <person name="Jones I.B."/>
            <person name="McGettigan J.A."/>
            <person name="Micheletti S.J."/>
            <person name="Nasrallah M.E."/>
            <person name="Ortiz D."/>
            <person name="Piller C.R."/>
            <person name="Privatt S.R."/>
            <person name="Schneider S.L."/>
            <person name="Sharp S."/>
            <person name="Smith T.C."/>
            <person name="Stanton J.D."/>
            <person name="Ullery H.E."/>
            <person name="Wilson R.J."/>
            <person name="Serrano M.G."/>
            <person name="Buck G."/>
            <person name="Lee V."/>
            <person name="Wang Y."/>
            <person name="Carvalho R."/>
            <person name="Voegtly L."/>
            <person name="Shi R."/>
            <person name="Duckworth R."/>
            <person name="Johnson A."/>
            <person name="Loviza R."/>
            <person name="Walstead R."/>
            <person name="Shah Z."/>
            <person name="Kiflezghi M."/>
            <person name="Wade K."/>
            <person name="Ball S.L."/>
            <person name="Bradley K.W."/>
            <person name="Asai D.J."/>
            <person name="Bowman C.A."/>
            <person name="Russell D.A."/>
            <person name="Pope W.H."/>
            <person name="Jacobs-Sera D."/>
            <person name="Hendrix R.W."/>
            <person name="Hatfull G.F."/>
        </authorList>
    </citation>
    <scope>NUCLEOTIDE SEQUENCE</scope>
</reference>
<gene>
    <name evidence="1" type="ORF">NOCA230028</name>
</gene>
<evidence type="ECO:0000313" key="1">
    <source>
        <dbReference type="EMBL" id="CUR55696.1"/>
    </source>
</evidence>
<dbReference type="PROSITE" id="PS51257">
    <property type="entry name" value="PROKAR_LIPOPROTEIN"/>
    <property type="match status" value="1"/>
</dbReference>
<name>A0A2P2C133_9ZZZZ</name>
<sequence>MNGARVLVMSALATVLLTGCAGADDASPDARQPAPSTTIYMPPEVPLESVLIQGDPNATDPEDNSLLRDHADAFDKVASRVAAHYGDAFLDRGRPRTVPGSGYWIVLTERPSRWAIAQLSALPVDVEVKYGAPADRAELAKIQEALVSTLSAHDDEFARVRATPSRFATRVVVRYGLVSDLPAGSDPTGLFDDALQAAAAATGGTTLALPVRFVHVPTLDQPAS</sequence>
<protein>
    <recommendedName>
        <fullName evidence="2">Lipoprotein</fullName>
    </recommendedName>
</protein>
<organism evidence="1">
    <name type="scientific">metagenome</name>
    <dbReference type="NCBI Taxonomy" id="256318"/>
    <lineage>
        <taxon>unclassified sequences</taxon>
        <taxon>metagenomes</taxon>
    </lineage>
</organism>
<dbReference type="AlphaFoldDB" id="A0A2P2C133"/>
<accession>A0A2P2C133</accession>
<evidence type="ECO:0008006" key="2">
    <source>
        <dbReference type="Google" id="ProtNLM"/>
    </source>
</evidence>
<dbReference type="EMBL" id="CZKA01000023">
    <property type="protein sequence ID" value="CUR55696.1"/>
    <property type="molecule type" value="Genomic_DNA"/>
</dbReference>
<proteinExistence type="predicted"/>